<dbReference type="Gene3D" id="1.10.3210.10">
    <property type="entry name" value="Hypothetical protein af1432"/>
    <property type="match status" value="1"/>
</dbReference>
<dbReference type="InterPro" id="IPR050273">
    <property type="entry name" value="GppA/Ppx_hydrolase"/>
</dbReference>
<dbReference type="Gene3D" id="3.30.420.40">
    <property type="match status" value="1"/>
</dbReference>
<dbReference type="PANTHER" id="PTHR30005:SF0">
    <property type="entry name" value="RETROGRADE REGULATION PROTEIN 2"/>
    <property type="match status" value="1"/>
</dbReference>
<dbReference type="RefSeq" id="WP_200310420.1">
    <property type="nucleotide sequence ID" value="NZ_JAENIM010000021.1"/>
</dbReference>
<evidence type="ECO:0000313" key="4">
    <source>
        <dbReference type="Proteomes" id="UP000624703"/>
    </source>
</evidence>
<dbReference type="Pfam" id="PF02541">
    <property type="entry name" value="Ppx-GppA"/>
    <property type="match status" value="1"/>
</dbReference>
<dbReference type="Pfam" id="PF21447">
    <property type="entry name" value="Ppx-GppA_III"/>
    <property type="match status" value="1"/>
</dbReference>
<dbReference type="InterPro" id="IPR043129">
    <property type="entry name" value="ATPase_NBD"/>
</dbReference>
<feature type="domain" description="Ppx/GppA phosphatase C-terminal" evidence="2">
    <location>
        <begin position="305"/>
        <end position="463"/>
    </location>
</feature>
<protein>
    <submittedName>
        <fullName evidence="3">HD domain-containing protein</fullName>
    </submittedName>
</protein>
<evidence type="ECO:0000313" key="3">
    <source>
        <dbReference type="EMBL" id="MBK1790388.1"/>
    </source>
</evidence>
<sequence>MLVGSYADDQQTISAVDFLEQPLPLARDVFGEGTIRRDTVERIVKILKDFRAALSELGIPDGMPNRVVATNIIAESSNRDAVLNRVQIACGISVEPLDDGEMTRLIYMQSQALLKSVKSLSNKNTLVVHVGPGNTRVLYFSNGNIAQYSSYRLGSFRAYQAIQKSQAKGKALLSMLQQQTRASIDSILFDYQNQQIDQMLVIGHEMQFISPHLSAANSEGITPPELRSFLSKIADMGADKRVKKYHLDYAHADSLIAAVKINSRLAEAFKAERVFIPSDDYETELLANLPNSTNFTVRFQQVVRQSAISIASRYKIDLNHAKLVESLSTTIFDKLAPLHNLGAKERLLLSTAAILHETGNLISASSHHKHSYYIIRHSEIFGLSSKDIEIAGLIARYHRHSMPKPSHEGYKELSRENRMLVSKLAAILRVADALDRTHAQRIQDIDIKLSNQRMRISITTQRDIAIEQLALKEKADLFRDIYGLDASLEAQPPKQF</sequence>
<name>A0A8J7MC66_9BACT</name>
<evidence type="ECO:0000259" key="2">
    <source>
        <dbReference type="Pfam" id="PF21447"/>
    </source>
</evidence>
<dbReference type="InterPro" id="IPR003695">
    <property type="entry name" value="Ppx_GppA_N"/>
</dbReference>
<dbReference type="GO" id="GO:0016462">
    <property type="term" value="F:pyrophosphatase activity"/>
    <property type="evidence" value="ECO:0007669"/>
    <property type="project" value="TreeGrafter"/>
</dbReference>
<dbReference type="SUPFAM" id="SSF53067">
    <property type="entry name" value="Actin-like ATPase domain"/>
    <property type="match status" value="2"/>
</dbReference>
<evidence type="ECO:0000259" key="1">
    <source>
        <dbReference type="Pfam" id="PF02541"/>
    </source>
</evidence>
<organism evidence="3 4">
    <name type="scientific">Persicirhabdus sediminis</name>
    <dbReference type="NCBI Taxonomy" id="454144"/>
    <lineage>
        <taxon>Bacteria</taxon>
        <taxon>Pseudomonadati</taxon>
        <taxon>Verrucomicrobiota</taxon>
        <taxon>Verrucomicrobiia</taxon>
        <taxon>Verrucomicrobiales</taxon>
        <taxon>Verrucomicrobiaceae</taxon>
        <taxon>Persicirhabdus</taxon>
    </lineage>
</organism>
<gene>
    <name evidence="3" type="ORF">JIN82_04365</name>
</gene>
<dbReference type="EMBL" id="JAENIM010000021">
    <property type="protein sequence ID" value="MBK1790388.1"/>
    <property type="molecule type" value="Genomic_DNA"/>
</dbReference>
<dbReference type="CDD" id="cd00077">
    <property type="entry name" value="HDc"/>
    <property type="match status" value="1"/>
</dbReference>
<dbReference type="InterPro" id="IPR003607">
    <property type="entry name" value="HD/PDEase_dom"/>
</dbReference>
<comment type="caution">
    <text evidence="3">The sequence shown here is derived from an EMBL/GenBank/DDBJ whole genome shotgun (WGS) entry which is preliminary data.</text>
</comment>
<proteinExistence type="predicted"/>
<dbReference type="AlphaFoldDB" id="A0A8J7MC66"/>
<dbReference type="Gene3D" id="3.30.420.150">
    <property type="entry name" value="Exopolyphosphatase. Domain 2"/>
    <property type="match status" value="1"/>
</dbReference>
<feature type="domain" description="Ppx/GppA phosphatase N-terminal" evidence="1">
    <location>
        <begin position="16"/>
        <end position="274"/>
    </location>
</feature>
<accession>A0A8J7MC66</accession>
<dbReference type="Proteomes" id="UP000624703">
    <property type="component" value="Unassembled WGS sequence"/>
</dbReference>
<dbReference type="InterPro" id="IPR048950">
    <property type="entry name" value="Ppx_GppA_C"/>
</dbReference>
<keyword evidence="4" id="KW-1185">Reference proteome</keyword>
<dbReference type="SUPFAM" id="SSF109604">
    <property type="entry name" value="HD-domain/PDEase-like"/>
    <property type="match status" value="1"/>
</dbReference>
<reference evidence="3" key="1">
    <citation type="submission" date="2021-01" db="EMBL/GenBank/DDBJ databases">
        <title>Modified the classification status of verrucomicrobia.</title>
        <authorList>
            <person name="Feng X."/>
        </authorList>
    </citation>
    <scope>NUCLEOTIDE SEQUENCE</scope>
    <source>
        <strain evidence="3">_KCTC 22039</strain>
    </source>
</reference>
<dbReference type="PANTHER" id="PTHR30005">
    <property type="entry name" value="EXOPOLYPHOSPHATASE"/>
    <property type="match status" value="1"/>
</dbReference>